<dbReference type="SUPFAM" id="SSF53756">
    <property type="entry name" value="UDP-Glycosyltransferase/glycogen phosphorylase"/>
    <property type="match status" value="1"/>
</dbReference>
<dbReference type="Proteomes" id="UP000442535">
    <property type="component" value="Unassembled WGS sequence"/>
</dbReference>
<dbReference type="PANTHER" id="PTHR45947">
    <property type="entry name" value="SULFOQUINOVOSYL TRANSFERASE SQD2"/>
    <property type="match status" value="1"/>
</dbReference>
<protein>
    <submittedName>
        <fullName evidence="5">Glycosyltransferase family 4 protein</fullName>
    </submittedName>
</protein>
<dbReference type="RefSeq" id="WP_154545285.1">
    <property type="nucleotide sequence ID" value="NZ_JAQYQY010000041.1"/>
</dbReference>
<sequence length="393" mass="42194">MKVTAVSTWFPTEKAPASGAFIVKDLHAIAEAGVEVRLVHLVAPQVDDGTRELEYEGIKIRRIPFRTFSPVGVARVGRVLPTYLQGSDVVHSMAMSALAPVAAARAGSLEAQKIPWVHTEHWSGLTNPDTLGVALRVARPGVLALEKLPDVVTSVCPYLSAPIRRARGESSQKPTVEVPCVVEPASTLTPRRDTAKTEPWRLVSVGGLVERKDPIFALKVVAELLKRGRSAELTWVGSGPLEEASRNYAASHGVTLRLTGPLPPEDVYRELQSADLFIGPTHGDNFFVSCAEAILNGRPVAVGAAGGHPDYMRDFVGIALEHHDVGEYADAVEHLLNAKPNEPSAEAIAGSIGQAFSSATVGMSYRRVYEAVLESSLEESNALLAALPSWRGW</sequence>
<evidence type="ECO:0000313" key="6">
    <source>
        <dbReference type="Proteomes" id="UP000442535"/>
    </source>
</evidence>
<reference evidence="5 6" key="1">
    <citation type="submission" date="2019-08" db="EMBL/GenBank/DDBJ databases">
        <title>In-depth cultivation of the pig gut microbiome towards novel bacterial diversity and tailored functional studies.</title>
        <authorList>
            <person name="Wylensek D."/>
            <person name="Hitch T.C.A."/>
            <person name="Clavel T."/>
        </authorList>
    </citation>
    <scope>NUCLEOTIDE SEQUENCE [LARGE SCALE GENOMIC DNA]</scope>
    <source>
        <strain evidence="5 6">RF-GAM-744-WT-7</strain>
    </source>
</reference>
<evidence type="ECO:0000256" key="1">
    <source>
        <dbReference type="ARBA" id="ARBA00022676"/>
    </source>
</evidence>
<dbReference type="GO" id="GO:0016758">
    <property type="term" value="F:hexosyltransferase activity"/>
    <property type="evidence" value="ECO:0007669"/>
    <property type="project" value="TreeGrafter"/>
</dbReference>
<keyword evidence="2 5" id="KW-0808">Transferase</keyword>
<evidence type="ECO:0000313" key="5">
    <source>
        <dbReference type="EMBL" id="MST50040.1"/>
    </source>
</evidence>
<organism evidence="5 6">
    <name type="scientific">Mobiluncus porci</name>
    <dbReference type="NCBI Taxonomy" id="2652278"/>
    <lineage>
        <taxon>Bacteria</taxon>
        <taxon>Bacillati</taxon>
        <taxon>Actinomycetota</taxon>
        <taxon>Actinomycetes</taxon>
        <taxon>Actinomycetales</taxon>
        <taxon>Actinomycetaceae</taxon>
        <taxon>Mobiluncus</taxon>
    </lineage>
</organism>
<keyword evidence="1" id="KW-0328">Glycosyltransferase</keyword>
<dbReference type="Pfam" id="PF00534">
    <property type="entry name" value="Glycos_transf_1"/>
    <property type="match status" value="1"/>
</dbReference>
<dbReference type="AlphaFoldDB" id="A0A7K0K4P7"/>
<keyword evidence="6" id="KW-1185">Reference proteome</keyword>
<dbReference type="InterPro" id="IPR050194">
    <property type="entry name" value="Glycosyltransferase_grp1"/>
</dbReference>
<dbReference type="EMBL" id="VUMY01000012">
    <property type="protein sequence ID" value="MST50040.1"/>
    <property type="molecule type" value="Genomic_DNA"/>
</dbReference>
<dbReference type="InterPro" id="IPR028098">
    <property type="entry name" value="Glyco_trans_4-like_N"/>
</dbReference>
<dbReference type="Gene3D" id="3.40.50.2000">
    <property type="entry name" value="Glycogen Phosphorylase B"/>
    <property type="match status" value="2"/>
</dbReference>
<dbReference type="Pfam" id="PF13579">
    <property type="entry name" value="Glyco_trans_4_4"/>
    <property type="match status" value="1"/>
</dbReference>
<evidence type="ECO:0000259" key="4">
    <source>
        <dbReference type="Pfam" id="PF13579"/>
    </source>
</evidence>
<evidence type="ECO:0000259" key="3">
    <source>
        <dbReference type="Pfam" id="PF00534"/>
    </source>
</evidence>
<feature type="domain" description="Glycosyltransferase subfamily 4-like N-terminal" evidence="4">
    <location>
        <begin position="27"/>
        <end position="168"/>
    </location>
</feature>
<dbReference type="CDD" id="cd03801">
    <property type="entry name" value="GT4_PimA-like"/>
    <property type="match status" value="1"/>
</dbReference>
<dbReference type="PANTHER" id="PTHR45947:SF3">
    <property type="entry name" value="SULFOQUINOVOSYL TRANSFERASE SQD2"/>
    <property type="match status" value="1"/>
</dbReference>
<gene>
    <name evidence="5" type="ORF">FYJ63_07300</name>
</gene>
<accession>A0A7K0K4P7</accession>
<feature type="domain" description="Glycosyl transferase family 1" evidence="3">
    <location>
        <begin position="195"/>
        <end position="339"/>
    </location>
</feature>
<dbReference type="GO" id="GO:1901137">
    <property type="term" value="P:carbohydrate derivative biosynthetic process"/>
    <property type="evidence" value="ECO:0007669"/>
    <property type="project" value="UniProtKB-ARBA"/>
</dbReference>
<proteinExistence type="predicted"/>
<name>A0A7K0K4P7_9ACTO</name>
<evidence type="ECO:0000256" key="2">
    <source>
        <dbReference type="ARBA" id="ARBA00022679"/>
    </source>
</evidence>
<comment type="caution">
    <text evidence="5">The sequence shown here is derived from an EMBL/GenBank/DDBJ whole genome shotgun (WGS) entry which is preliminary data.</text>
</comment>
<dbReference type="InterPro" id="IPR001296">
    <property type="entry name" value="Glyco_trans_1"/>
</dbReference>